<dbReference type="PANTHER" id="PTHR30573:SF0">
    <property type="entry name" value="QUINOLINATE SYNTHASE, CHLOROPLASTIC"/>
    <property type="match status" value="1"/>
</dbReference>
<dbReference type="FunFam" id="3.40.50.10800:FF:000003">
    <property type="entry name" value="Quinolinate synthase A"/>
    <property type="match status" value="1"/>
</dbReference>
<keyword evidence="5 10" id="KW-0662">Pyridine nucleotide biosynthesis</keyword>
<dbReference type="InterPro" id="IPR003473">
    <property type="entry name" value="NadA"/>
</dbReference>
<feature type="binding site" evidence="10">
    <location>
        <position position="87"/>
    </location>
    <ligand>
        <name>[4Fe-4S] cluster</name>
        <dbReference type="ChEBI" id="CHEBI:49883"/>
    </ligand>
</feature>
<evidence type="ECO:0000256" key="9">
    <source>
        <dbReference type="ARBA" id="ARBA00023014"/>
    </source>
</evidence>
<evidence type="ECO:0000256" key="2">
    <source>
        <dbReference type="ARBA" id="ARBA00012669"/>
    </source>
</evidence>
<dbReference type="NCBIfam" id="TIGR00550">
    <property type="entry name" value="nadA"/>
    <property type="match status" value="1"/>
</dbReference>
<dbReference type="KEGG" id="pfer:IRI77_25170"/>
<dbReference type="Gene3D" id="3.40.50.10800">
    <property type="entry name" value="NadA-like"/>
    <property type="match status" value="3"/>
</dbReference>
<dbReference type="GO" id="GO:0034628">
    <property type="term" value="P:'de novo' NAD+ biosynthetic process from L-aspartate"/>
    <property type="evidence" value="ECO:0007669"/>
    <property type="project" value="TreeGrafter"/>
</dbReference>
<dbReference type="InterPro" id="IPR023066">
    <property type="entry name" value="Quinolinate_synth_type2"/>
</dbReference>
<dbReference type="PANTHER" id="PTHR30573">
    <property type="entry name" value="QUINOLINATE SYNTHETASE A"/>
    <property type="match status" value="1"/>
</dbReference>
<protein>
    <recommendedName>
        <fullName evidence="2 10">Quinolinate synthase</fullName>
        <ecNumber evidence="2 10">2.5.1.72</ecNumber>
    </recommendedName>
</protein>
<comment type="subcellular location">
    <subcellularLocation>
        <location evidence="10">Cytoplasm</location>
    </subcellularLocation>
</comment>
<feature type="binding site" evidence="10">
    <location>
        <position position="25"/>
    </location>
    <ligand>
        <name>iminosuccinate</name>
        <dbReference type="ChEBI" id="CHEBI:77875"/>
    </ligand>
</feature>
<dbReference type="UniPathway" id="UPA00253">
    <property type="reaction ID" value="UER00327"/>
</dbReference>
<keyword evidence="7 10" id="KW-0479">Metal-binding</keyword>
<keyword evidence="8 10" id="KW-0408">Iron</keyword>
<feature type="binding site" evidence="10">
    <location>
        <position position="174"/>
    </location>
    <ligand>
        <name>[4Fe-4S] cluster</name>
        <dbReference type="ChEBI" id="CHEBI:49883"/>
    </ligand>
</feature>
<feature type="binding site" evidence="10">
    <location>
        <begin position="200"/>
        <end position="202"/>
    </location>
    <ligand>
        <name>iminosuccinate</name>
        <dbReference type="ChEBI" id="CHEBI:77875"/>
    </ligand>
</feature>
<comment type="cofactor">
    <cofactor evidence="10">
        <name>[4Fe-4S] cluster</name>
        <dbReference type="ChEBI" id="CHEBI:49883"/>
    </cofactor>
    <text evidence="10">Binds 1 [4Fe-4S] cluster per subunit.</text>
</comment>
<comment type="function">
    <text evidence="10">Catalyzes the condensation of iminoaspartate with dihydroxyacetone phosphate to form quinolinate.</text>
</comment>
<comment type="catalytic activity">
    <reaction evidence="10">
        <text>iminosuccinate + dihydroxyacetone phosphate = quinolinate + phosphate + 2 H2O + H(+)</text>
        <dbReference type="Rhea" id="RHEA:25888"/>
        <dbReference type="ChEBI" id="CHEBI:15377"/>
        <dbReference type="ChEBI" id="CHEBI:15378"/>
        <dbReference type="ChEBI" id="CHEBI:29959"/>
        <dbReference type="ChEBI" id="CHEBI:43474"/>
        <dbReference type="ChEBI" id="CHEBI:57642"/>
        <dbReference type="ChEBI" id="CHEBI:77875"/>
        <dbReference type="EC" id="2.5.1.72"/>
    </reaction>
</comment>
<accession>A0A7S7NMW7</accession>
<evidence type="ECO:0000256" key="6">
    <source>
        <dbReference type="ARBA" id="ARBA00022679"/>
    </source>
</evidence>
<dbReference type="EC" id="2.5.1.72" evidence="2 10"/>
<dbReference type="GO" id="GO:0005829">
    <property type="term" value="C:cytosol"/>
    <property type="evidence" value="ECO:0007669"/>
    <property type="project" value="TreeGrafter"/>
</dbReference>
<dbReference type="NCBIfam" id="NF006879">
    <property type="entry name" value="PRK09375.1-4"/>
    <property type="match status" value="1"/>
</dbReference>
<dbReference type="AlphaFoldDB" id="A0A7S7NMW7"/>
<dbReference type="RefSeq" id="WP_194447753.1">
    <property type="nucleotide sequence ID" value="NZ_CP063849.1"/>
</dbReference>
<feature type="binding site" evidence="10">
    <location>
        <position position="217"/>
    </location>
    <ligand>
        <name>iminosuccinate</name>
        <dbReference type="ChEBI" id="CHEBI:77875"/>
    </ligand>
</feature>
<proteinExistence type="inferred from homology"/>
<keyword evidence="3 10" id="KW-0004">4Fe-4S</keyword>
<evidence type="ECO:0000256" key="1">
    <source>
        <dbReference type="ARBA" id="ARBA00005065"/>
    </source>
</evidence>
<evidence type="ECO:0000313" key="12">
    <source>
        <dbReference type="Proteomes" id="UP000593892"/>
    </source>
</evidence>
<dbReference type="GO" id="GO:0008987">
    <property type="term" value="F:quinolinate synthetase A activity"/>
    <property type="evidence" value="ECO:0007669"/>
    <property type="project" value="UniProtKB-UniRule"/>
</dbReference>
<dbReference type="EMBL" id="CP063849">
    <property type="protein sequence ID" value="QOY86084.1"/>
    <property type="molecule type" value="Genomic_DNA"/>
</dbReference>
<dbReference type="Proteomes" id="UP000593892">
    <property type="component" value="Chromosome"/>
</dbReference>
<evidence type="ECO:0000256" key="5">
    <source>
        <dbReference type="ARBA" id="ARBA00022642"/>
    </source>
</evidence>
<dbReference type="GO" id="GO:0046872">
    <property type="term" value="F:metal ion binding"/>
    <property type="evidence" value="ECO:0007669"/>
    <property type="project" value="UniProtKB-KW"/>
</dbReference>
<feature type="binding site" evidence="10">
    <location>
        <position position="42"/>
    </location>
    <ligand>
        <name>iminosuccinate</name>
        <dbReference type="ChEBI" id="CHEBI:77875"/>
    </ligand>
</feature>
<comment type="pathway">
    <text evidence="1 10">Cofactor biosynthesis; NAD(+) biosynthesis; quinolinate from iminoaspartate: step 1/1.</text>
</comment>
<gene>
    <name evidence="10 11" type="primary">nadA</name>
    <name evidence="11" type="ORF">IRI77_25170</name>
</gene>
<keyword evidence="4 10" id="KW-0963">Cytoplasm</keyword>
<keyword evidence="9 10" id="KW-0411">Iron-sulfur</keyword>
<evidence type="ECO:0000256" key="7">
    <source>
        <dbReference type="ARBA" id="ARBA00022723"/>
    </source>
</evidence>
<dbReference type="NCBIfam" id="NF006878">
    <property type="entry name" value="PRK09375.1-2"/>
    <property type="match status" value="1"/>
</dbReference>
<evidence type="ECO:0000256" key="8">
    <source>
        <dbReference type="ARBA" id="ARBA00023004"/>
    </source>
</evidence>
<dbReference type="HAMAP" id="MF_00568">
    <property type="entry name" value="NadA_type2"/>
    <property type="match status" value="1"/>
</dbReference>
<evidence type="ECO:0000313" key="11">
    <source>
        <dbReference type="EMBL" id="QOY86084.1"/>
    </source>
</evidence>
<feature type="binding site" evidence="10">
    <location>
        <position position="130"/>
    </location>
    <ligand>
        <name>iminosuccinate</name>
        <dbReference type="ChEBI" id="CHEBI:77875"/>
    </ligand>
</feature>
<feature type="binding site" evidence="10">
    <location>
        <begin position="113"/>
        <end position="115"/>
    </location>
    <ligand>
        <name>iminosuccinate</name>
        <dbReference type="ChEBI" id="CHEBI:77875"/>
    </ligand>
</feature>
<keyword evidence="12" id="KW-1185">Reference proteome</keyword>
<comment type="similarity">
    <text evidence="10">Belongs to the quinolinate synthase family. Type 2 subfamily.</text>
</comment>
<evidence type="ECO:0000256" key="3">
    <source>
        <dbReference type="ARBA" id="ARBA00022485"/>
    </source>
</evidence>
<evidence type="ECO:0000256" key="4">
    <source>
        <dbReference type="ARBA" id="ARBA00022490"/>
    </source>
</evidence>
<dbReference type="SUPFAM" id="SSF142754">
    <property type="entry name" value="NadA-like"/>
    <property type="match status" value="1"/>
</dbReference>
<reference evidence="11" key="1">
    <citation type="submission" date="2020-10" db="EMBL/GenBank/DDBJ databases">
        <title>Complete genome sequence of Paludibaculum fermentans P105T, a facultatively anaerobic acidobacterium capable of dissimilatory Fe(III) reduction.</title>
        <authorList>
            <person name="Dedysh S.N."/>
            <person name="Beletsky A.V."/>
            <person name="Kulichevskaya I.S."/>
            <person name="Mardanov A.V."/>
            <person name="Ravin N.V."/>
        </authorList>
    </citation>
    <scope>NUCLEOTIDE SEQUENCE [LARGE SCALE GENOMIC DNA]</scope>
    <source>
        <strain evidence="11">P105</strain>
    </source>
</reference>
<keyword evidence="6 10" id="KW-0808">Transferase</keyword>
<name>A0A7S7NMW7_PALFE</name>
<dbReference type="GO" id="GO:0051539">
    <property type="term" value="F:4 iron, 4 sulfur cluster binding"/>
    <property type="evidence" value="ECO:0007669"/>
    <property type="project" value="UniProtKB-KW"/>
</dbReference>
<dbReference type="Pfam" id="PF02445">
    <property type="entry name" value="NadA"/>
    <property type="match status" value="1"/>
</dbReference>
<evidence type="ECO:0000256" key="10">
    <source>
        <dbReference type="HAMAP-Rule" id="MF_00568"/>
    </source>
</evidence>
<organism evidence="11 12">
    <name type="scientific">Paludibaculum fermentans</name>
    <dbReference type="NCBI Taxonomy" id="1473598"/>
    <lineage>
        <taxon>Bacteria</taxon>
        <taxon>Pseudomonadati</taxon>
        <taxon>Acidobacteriota</taxon>
        <taxon>Terriglobia</taxon>
        <taxon>Bryobacterales</taxon>
        <taxon>Bryobacteraceae</taxon>
        <taxon>Paludibaculum</taxon>
    </lineage>
</organism>
<feature type="binding site" evidence="10">
    <location>
        <position position="266"/>
    </location>
    <ligand>
        <name>[4Fe-4S] cluster</name>
        <dbReference type="ChEBI" id="CHEBI:49883"/>
    </ligand>
</feature>
<sequence>MLATNTIAEEILDLKRDRKAILLAHHYQESEIQELADSIGDSLELARKAQQFEGDVIVFCGVWFMAETAKVLNPDRIVVVPDREAGCSLVDSCPADQLKAWKHRHPDHAIVSYINTSVEVKAESDILCTSRNAVQVVNSIPAGQPILFLPDINLGNYVKQQTGRENMKIWQGACIVHATFPARRVTSAKAEHPTALVAAHPECPADVLRLADFIGSTSAIIDWCVKHPHNEFIIMTESGVRHSLERLAPEKTFHFVANEQCNCSECPYMKRNTLEKLRDCLRDLTPRVELTAELMDRARRPVERMLALR</sequence>
<dbReference type="InterPro" id="IPR036094">
    <property type="entry name" value="NadA_sf"/>
</dbReference>